<keyword evidence="3 7" id="KW-0812">Transmembrane</keyword>
<evidence type="ECO:0000259" key="8">
    <source>
        <dbReference type="PROSITE" id="PS50850"/>
    </source>
</evidence>
<feature type="transmembrane region" description="Helical" evidence="7">
    <location>
        <begin position="47"/>
        <end position="69"/>
    </location>
</feature>
<dbReference type="Proteomes" id="UP000632849">
    <property type="component" value="Unassembled WGS sequence"/>
</dbReference>
<dbReference type="CDD" id="cd06173">
    <property type="entry name" value="MFS_MefA_like"/>
    <property type="match status" value="1"/>
</dbReference>
<feature type="domain" description="Major facilitator superfamily (MFS) profile" evidence="8">
    <location>
        <begin position="1"/>
        <end position="403"/>
    </location>
</feature>
<dbReference type="GO" id="GO:0005886">
    <property type="term" value="C:plasma membrane"/>
    <property type="evidence" value="ECO:0007669"/>
    <property type="project" value="UniProtKB-SubCell"/>
</dbReference>
<keyword evidence="2" id="KW-1003">Cell membrane</keyword>
<evidence type="ECO:0000256" key="3">
    <source>
        <dbReference type="ARBA" id="ARBA00022692"/>
    </source>
</evidence>
<feature type="transmembrane region" description="Helical" evidence="7">
    <location>
        <begin position="316"/>
        <end position="334"/>
    </location>
</feature>
<dbReference type="Gene3D" id="1.20.1250.20">
    <property type="entry name" value="MFS general substrate transporter like domains"/>
    <property type="match status" value="1"/>
</dbReference>
<reference evidence="9" key="2">
    <citation type="submission" date="2020-09" db="EMBL/GenBank/DDBJ databases">
        <authorList>
            <person name="Sun Q."/>
            <person name="Ohkuma M."/>
        </authorList>
    </citation>
    <scope>NUCLEOTIDE SEQUENCE</scope>
    <source>
        <strain evidence="9">JCM 4122</strain>
    </source>
</reference>
<dbReference type="InterPro" id="IPR020846">
    <property type="entry name" value="MFS_dom"/>
</dbReference>
<organism evidence="9 10">
    <name type="scientific">Streptomyces filamentosus</name>
    <name type="common">Streptomyces roseosporus</name>
    <dbReference type="NCBI Taxonomy" id="67294"/>
    <lineage>
        <taxon>Bacteria</taxon>
        <taxon>Bacillati</taxon>
        <taxon>Actinomycetota</taxon>
        <taxon>Actinomycetes</taxon>
        <taxon>Kitasatosporales</taxon>
        <taxon>Streptomycetaceae</taxon>
        <taxon>Streptomyces</taxon>
    </lineage>
</organism>
<dbReference type="EMBL" id="BNBE01000001">
    <property type="protein sequence ID" value="GHG01839.1"/>
    <property type="molecule type" value="Genomic_DNA"/>
</dbReference>
<dbReference type="RefSeq" id="WP_190042044.1">
    <property type="nucleotide sequence ID" value="NZ_BNBE01000001.1"/>
</dbReference>
<feature type="region of interest" description="Disordered" evidence="6">
    <location>
        <begin position="402"/>
        <end position="421"/>
    </location>
</feature>
<gene>
    <name evidence="9" type="ORF">GCM10017667_36820</name>
</gene>
<feature type="transmembrane region" description="Helical" evidence="7">
    <location>
        <begin position="379"/>
        <end position="396"/>
    </location>
</feature>
<sequence>MPRNWAELDGPARRFLAASAVSFLGDGLRYAALPLLAARQGAGPAEFGVLLGAATLPFLVLGIFGGVLADRVRRRGLLLVCDGLRLAVLTVFVGCLVTGHAGLPLLYAVAFLMGLLESLATSAAFAYLPTLVPGHQLERANATLSTALLLGRQLLGPLAGAGLLELGESLPFVVDAASFLLSGALLATVAAGLEDKPERRKGGGPAAVFADVRVSTRWMRVTPHVLVIACSAGVINLFNSGALAVQPYFAEHVLSGSAYAYGLMMASSALGGVAGAQAAGALATRLSSGRMVVVALAALGAGFGTVALLAHPLAVYAGLALTGVGFAVWGVATTSWRQRLTPHDLMGRADALHRMISWGVNPIGSLLGGLVAAHWGAHGPFLLVAVAPLLLIPLFWNRRADPAPREPETGERSLAADTTRS</sequence>
<dbReference type="PROSITE" id="PS50850">
    <property type="entry name" value="MFS"/>
    <property type="match status" value="1"/>
</dbReference>
<dbReference type="InterPro" id="IPR036259">
    <property type="entry name" value="MFS_trans_sf"/>
</dbReference>
<feature type="transmembrane region" description="Helical" evidence="7">
    <location>
        <begin position="258"/>
        <end position="279"/>
    </location>
</feature>
<dbReference type="SUPFAM" id="SSF103473">
    <property type="entry name" value="MFS general substrate transporter"/>
    <property type="match status" value="1"/>
</dbReference>
<keyword evidence="10" id="KW-1185">Reference proteome</keyword>
<comment type="subcellular location">
    <subcellularLocation>
        <location evidence="1">Cell membrane</location>
        <topology evidence="1">Multi-pass membrane protein</topology>
    </subcellularLocation>
</comment>
<dbReference type="PANTHER" id="PTHR23513">
    <property type="entry name" value="INTEGRAL MEMBRANE EFFLUX PROTEIN-RELATED"/>
    <property type="match status" value="1"/>
</dbReference>
<evidence type="ECO:0000256" key="7">
    <source>
        <dbReference type="SAM" id="Phobius"/>
    </source>
</evidence>
<protein>
    <submittedName>
        <fullName evidence="9">MFS transporter</fullName>
    </submittedName>
</protein>
<evidence type="ECO:0000313" key="9">
    <source>
        <dbReference type="EMBL" id="GHG01839.1"/>
    </source>
</evidence>
<evidence type="ECO:0000256" key="5">
    <source>
        <dbReference type="ARBA" id="ARBA00023136"/>
    </source>
</evidence>
<evidence type="ECO:0000313" key="10">
    <source>
        <dbReference type="Proteomes" id="UP000632849"/>
    </source>
</evidence>
<evidence type="ECO:0000256" key="6">
    <source>
        <dbReference type="SAM" id="MobiDB-lite"/>
    </source>
</evidence>
<name>A0A919EM80_STRFL</name>
<dbReference type="AlphaFoldDB" id="A0A919EM80"/>
<dbReference type="Pfam" id="PF07690">
    <property type="entry name" value="MFS_1"/>
    <property type="match status" value="1"/>
</dbReference>
<evidence type="ECO:0000256" key="2">
    <source>
        <dbReference type="ARBA" id="ARBA00022475"/>
    </source>
</evidence>
<keyword evidence="5 7" id="KW-0472">Membrane</keyword>
<evidence type="ECO:0000256" key="4">
    <source>
        <dbReference type="ARBA" id="ARBA00022989"/>
    </source>
</evidence>
<dbReference type="GO" id="GO:0022857">
    <property type="term" value="F:transmembrane transporter activity"/>
    <property type="evidence" value="ECO:0007669"/>
    <property type="project" value="InterPro"/>
</dbReference>
<reference evidence="9" key="1">
    <citation type="journal article" date="2014" name="Int. J. Syst. Evol. Microbiol.">
        <title>Complete genome sequence of Corynebacterium casei LMG S-19264T (=DSM 44701T), isolated from a smear-ripened cheese.</title>
        <authorList>
            <consortium name="US DOE Joint Genome Institute (JGI-PGF)"/>
            <person name="Walter F."/>
            <person name="Albersmeier A."/>
            <person name="Kalinowski J."/>
            <person name="Ruckert C."/>
        </authorList>
    </citation>
    <scope>NUCLEOTIDE SEQUENCE</scope>
    <source>
        <strain evidence="9">JCM 4122</strain>
    </source>
</reference>
<feature type="transmembrane region" description="Helical" evidence="7">
    <location>
        <begin position="291"/>
        <end position="310"/>
    </location>
</feature>
<comment type="caution">
    <text evidence="9">The sequence shown here is derived from an EMBL/GenBank/DDBJ whole genome shotgun (WGS) entry which is preliminary data.</text>
</comment>
<evidence type="ECO:0000256" key="1">
    <source>
        <dbReference type="ARBA" id="ARBA00004651"/>
    </source>
</evidence>
<proteinExistence type="predicted"/>
<dbReference type="InterPro" id="IPR011701">
    <property type="entry name" value="MFS"/>
</dbReference>
<feature type="compositionally biased region" description="Basic and acidic residues" evidence="6">
    <location>
        <begin position="402"/>
        <end position="411"/>
    </location>
</feature>
<keyword evidence="4 7" id="KW-1133">Transmembrane helix</keyword>
<accession>A0A919EM80</accession>
<feature type="transmembrane region" description="Helical" evidence="7">
    <location>
        <begin position="170"/>
        <end position="193"/>
    </location>
</feature>
<feature type="transmembrane region" description="Helical" evidence="7">
    <location>
        <begin position="355"/>
        <end position="373"/>
    </location>
</feature>
<feature type="transmembrane region" description="Helical" evidence="7">
    <location>
        <begin position="225"/>
        <end position="246"/>
    </location>
</feature>
<dbReference type="PANTHER" id="PTHR23513:SF6">
    <property type="entry name" value="MAJOR FACILITATOR SUPERFAMILY ASSOCIATED DOMAIN-CONTAINING PROTEIN"/>
    <property type="match status" value="1"/>
</dbReference>